<dbReference type="Proteomes" id="UP000694417">
    <property type="component" value="Unplaced"/>
</dbReference>
<protein>
    <submittedName>
        <fullName evidence="1">Uncharacterized protein</fullName>
    </submittedName>
</protein>
<name>A0A8D2HZU0_UROPR</name>
<dbReference type="InterPro" id="IPR042496">
    <property type="entry name" value="CGRF1"/>
</dbReference>
<proteinExistence type="predicted"/>
<dbReference type="Ensembl" id="ENSUPAT00010023773.1">
    <property type="protein sequence ID" value="ENSUPAP00010020887.1"/>
    <property type="gene ID" value="ENSUPAG00010016567.1"/>
</dbReference>
<keyword evidence="2" id="KW-1185">Reference proteome</keyword>
<reference evidence="1" key="1">
    <citation type="submission" date="2025-08" db="UniProtKB">
        <authorList>
            <consortium name="Ensembl"/>
        </authorList>
    </citation>
    <scope>IDENTIFICATION</scope>
</reference>
<sequence>FDSVFSGNNLNTQCFSTSTCFIMTTCLVLGWFGCNNPVILRNSEETQFSTVVLTNQIRQVKNPFGLEITNQYSSLVHGLSGVSV</sequence>
<dbReference type="AlphaFoldDB" id="A0A8D2HZU0"/>
<dbReference type="PANTHER" id="PTHR15379">
    <property type="entry name" value="CELL GROWTH REGULATOR WITH RING FINGER DOMAIN PROTEIN 1"/>
    <property type="match status" value="1"/>
</dbReference>
<accession>A0A8D2HZU0</accession>
<dbReference type="GO" id="GO:0030308">
    <property type="term" value="P:negative regulation of cell growth"/>
    <property type="evidence" value="ECO:0007669"/>
    <property type="project" value="TreeGrafter"/>
</dbReference>
<evidence type="ECO:0000313" key="2">
    <source>
        <dbReference type="Proteomes" id="UP000694417"/>
    </source>
</evidence>
<dbReference type="PANTHER" id="PTHR15379:SF2">
    <property type="entry name" value="CELL GROWTH REGULATOR WITH RING FINGER DOMAIN PROTEIN 1"/>
    <property type="match status" value="1"/>
</dbReference>
<organism evidence="1 2">
    <name type="scientific">Urocitellus parryii</name>
    <name type="common">Arctic ground squirrel</name>
    <name type="synonym">Spermophilus parryii</name>
    <dbReference type="NCBI Taxonomy" id="9999"/>
    <lineage>
        <taxon>Eukaryota</taxon>
        <taxon>Metazoa</taxon>
        <taxon>Chordata</taxon>
        <taxon>Craniata</taxon>
        <taxon>Vertebrata</taxon>
        <taxon>Euteleostomi</taxon>
        <taxon>Mammalia</taxon>
        <taxon>Eutheria</taxon>
        <taxon>Euarchontoglires</taxon>
        <taxon>Glires</taxon>
        <taxon>Rodentia</taxon>
        <taxon>Sciuromorpha</taxon>
        <taxon>Sciuridae</taxon>
        <taxon>Xerinae</taxon>
        <taxon>Marmotini</taxon>
        <taxon>Urocitellus</taxon>
    </lineage>
</organism>
<reference evidence="1" key="2">
    <citation type="submission" date="2025-09" db="UniProtKB">
        <authorList>
            <consortium name="Ensembl"/>
        </authorList>
    </citation>
    <scope>IDENTIFICATION</scope>
</reference>
<evidence type="ECO:0000313" key="1">
    <source>
        <dbReference type="Ensembl" id="ENSUPAP00010020887.1"/>
    </source>
</evidence>